<gene>
    <name evidence="2" type="ORF">PSRA_1727</name>
</gene>
<dbReference type="Gene3D" id="2.30.110.10">
    <property type="entry name" value="Electron Transport, Fmn-binding Protein, Chain A"/>
    <property type="match status" value="1"/>
</dbReference>
<name>A0A261EQB1_9BIFI</name>
<dbReference type="Pfam" id="PF01243">
    <property type="entry name" value="PNPOx_N"/>
    <property type="match status" value="1"/>
</dbReference>
<keyword evidence="3" id="KW-1185">Reference proteome</keyword>
<dbReference type="Proteomes" id="UP000216725">
    <property type="component" value="Unassembled WGS sequence"/>
</dbReference>
<dbReference type="PANTHER" id="PTHR40660:SF1">
    <property type="entry name" value="5'-PHOSPHATE OXIDASE PUTATIVE DOMAIN-CONTAINING PROTEIN-RELATED"/>
    <property type="match status" value="1"/>
</dbReference>
<dbReference type="InterPro" id="IPR011576">
    <property type="entry name" value="Pyridox_Oxase_N"/>
</dbReference>
<proteinExistence type="predicted"/>
<evidence type="ECO:0000313" key="3">
    <source>
        <dbReference type="Proteomes" id="UP000216725"/>
    </source>
</evidence>
<evidence type="ECO:0000259" key="1">
    <source>
        <dbReference type="Pfam" id="PF01243"/>
    </source>
</evidence>
<feature type="domain" description="Pyridoxamine 5'-phosphate oxidase N-terminal" evidence="1">
    <location>
        <begin position="5"/>
        <end position="114"/>
    </location>
</feature>
<sequence>MVAMTQDMKDMISNNLCYIATVDENGYPDIGPKISMQVKDDSHLFYYERTARQHLHNLRDNGKMVVAVATKDNKHGYRFHGPVELVDSGEFYDEAIAFADANGLKHPAVVPVMTITRIDLLDAGPKAGTIIAQD</sequence>
<dbReference type="AlphaFoldDB" id="A0A261EQB1"/>
<dbReference type="SUPFAM" id="SSF50475">
    <property type="entry name" value="FMN-binding split barrel"/>
    <property type="match status" value="1"/>
</dbReference>
<evidence type="ECO:0000313" key="2">
    <source>
        <dbReference type="EMBL" id="OZG49042.1"/>
    </source>
</evidence>
<dbReference type="RefSeq" id="WP_094661515.1">
    <property type="nucleotide sequence ID" value="NZ_JBKZBR010000019.1"/>
</dbReference>
<dbReference type="EMBL" id="MWWR01000023">
    <property type="protein sequence ID" value="OZG49042.1"/>
    <property type="molecule type" value="Genomic_DNA"/>
</dbReference>
<dbReference type="PANTHER" id="PTHR40660">
    <property type="entry name" value="5'-PHOSPHATE OXIDASE PUTATIVE DOMAIN-CONTAINING PROTEIN-RELATED"/>
    <property type="match status" value="1"/>
</dbReference>
<protein>
    <submittedName>
        <fullName evidence="2">Flavin-nucleotide-binding protein</fullName>
    </submittedName>
</protein>
<dbReference type="OrthoDB" id="6196741at2"/>
<dbReference type="InterPro" id="IPR012349">
    <property type="entry name" value="Split_barrel_FMN-bd"/>
</dbReference>
<organism evidence="2 3">
    <name type="scientific">Pseudoscardovia radai</name>
    <dbReference type="NCBI Taxonomy" id="987066"/>
    <lineage>
        <taxon>Bacteria</taxon>
        <taxon>Bacillati</taxon>
        <taxon>Actinomycetota</taxon>
        <taxon>Actinomycetes</taxon>
        <taxon>Bifidobacteriales</taxon>
        <taxon>Bifidobacteriaceae</taxon>
        <taxon>Pseudoscardovia</taxon>
    </lineage>
</organism>
<accession>A0A261EQB1</accession>
<reference evidence="2 3" key="1">
    <citation type="journal article" date="2017" name="BMC Genomics">
        <title>Comparative genomic and phylogenomic analyses of the Bifidobacteriaceae family.</title>
        <authorList>
            <person name="Lugli G.A."/>
            <person name="Milani C."/>
            <person name="Turroni F."/>
            <person name="Duranti S."/>
            <person name="Mancabelli L."/>
            <person name="Mangifesta M."/>
            <person name="Ferrario C."/>
            <person name="Modesto M."/>
            <person name="Mattarelli P."/>
            <person name="Jiri K."/>
            <person name="van Sinderen D."/>
            <person name="Ventura M."/>
        </authorList>
    </citation>
    <scope>NUCLEOTIDE SEQUENCE [LARGE SCALE GENOMIC DNA]</scope>
    <source>
        <strain evidence="2 3">DSM 24742</strain>
    </source>
</reference>
<comment type="caution">
    <text evidence="2">The sequence shown here is derived from an EMBL/GenBank/DDBJ whole genome shotgun (WGS) entry which is preliminary data.</text>
</comment>